<dbReference type="Proteomes" id="UP000790580">
    <property type="component" value="Unassembled WGS sequence"/>
</dbReference>
<protein>
    <submittedName>
        <fullName evidence="1">Acyltransferase</fullName>
    </submittedName>
</protein>
<sequence>MTFRDALDKILGKRKLFHVIECSVCGFNEVYYIDPFTNKQLGKACETCNHIQRFEFDG</sequence>
<name>A0ABS6JWW7_9BACI</name>
<organism evidence="1 2">
    <name type="scientific">Evansella alkalicola</name>
    <dbReference type="NCBI Taxonomy" id="745819"/>
    <lineage>
        <taxon>Bacteria</taxon>
        <taxon>Bacillati</taxon>
        <taxon>Bacillota</taxon>
        <taxon>Bacilli</taxon>
        <taxon>Bacillales</taxon>
        <taxon>Bacillaceae</taxon>
        <taxon>Evansella</taxon>
    </lineage>
</organism>
<gene>
    <name evidence="1" type="ORF">KS407_16715</name>
</gene>
<comment type="caution">
    <text evidence="1">The sequence shown here is derived from an EMBL/GenBank/DDBJ whole genome shotgun (WGS) entry which is preliminary data.</text>
</comment>
<keyword evidence="1" id="KW-0808">Transferase</keyword>
<accession>A0ABS6JWW7</accession>
<evidence type="ECO:0000313" key="1">
    <source>
        <dbReference type="EMBL" id="MBU9723064.1"/>
    </source>
</evidence>
<proteinExistence type="predicted"/>
<dbReference type="EMBL" id="JAHQCR010000070">
    <property type="protein sequence ID" value="MBU9723064.1"/>
    <property type="molecule type" value="Genomic_DNA"/>
</dbReference>
<keyword evidence="1" id="KW-0012">Acyltransferase</keyword>
<dbReference type="RefSeq" id="WP_088076915.1">
    <property type="nucleotide sequence ID" value="NZ_JAHQCR010000070.1"/>
</dbReference>
<dbReference type="GO" id="GO:0016746">
    <property type="term" value="F:acyltransferase activity"/>
    <property type="evidence" value="ECO:0007669"/>
    <property type="project" value="UniProtKB-KW"/>
</dbReference>
<evidence type="ECO:0000313" key="2">
    <source>
        <dbReference type="Proteomes" id="UP000790580"/>
    </source>
</evidence>
<reference evidence="1 2" key="1">
    <citation type="submission" date="2021-06" db="EMBL/GenBank/DDBJ databases">
        <title>Bacillus sp. RD4P76, an endophyte from a halophyte.</title>
        <authorList>
            <person name="Sun J.-Q."/>
        </authorList>
    </citation>
    <scope>NUCLEOTIDE SEQUENCE [LARGE SCALE GENOMIC DNA]</scope>
    <source>
        <strain evidence="1 2">JCM 17098</strain>
    </source>
</reference>
<keyword evidence="2" id="KW-1185">Reference proteome</keyword>